<protein>
    <submittedName>
        <fullName evidence="1">Uncharacterized protein</fullName>
    </submittedName>
</protein>
<comment type="caution">
    <text evidence="1">The sequence shown here is derived from an EMBL/GenBank/DDBJ whole genome shotgun (WGS) entry which is preliminary data.</text>
</comment>
<dbReference type="EMBL" id="CABQ01000184">
    <property type="protein sequence ID" value="CBI08114.1"/>
    <property type="molecule type" value="Genomic_DNA"/>
</dbReference>
<organism evidence="1">
    <name type="scientific">mine drainage metagenome</name>
    <dbReference type="NCBI Taxonomy" id="410659"/>
    <lineage>
        <taxon>unclassified sequences</taxon>
        <taxon>metagenomes</taxon>
        <taxon>ecological metagenomes</taxon>
    </lineage>
</organism>
<name>E6QLJ4_9ZZZZ</name>
<evidence type="ECO:0000313" key="1">
    <source>
        <dbReference type="EMBL" id="CBI08114.1"/>
    </source>
</evidence>
<accession>E6QLJ4</accession>
<reference evidence="1" key="1">
    <citation type="submission" date="2009-10" db="EMBL/GenBank/DDBJ databases">
        <title>Diversity of trophic interactions inside an arsenic-rich microbial ecosystem.</title>
        <authorList>
            <person name="Bertin P.N."/>
            <person name="Heinrich-Salmeron A."/>
            <person name="Pelletier E."/>
            <person name="Goulhen-Chollet F."/>
            <person name="Arsene-Ploetze F."/>
            <person name="Gallien S."/>
            <person name="Calteau A."/>
            <person name="Vallenet D."/>
            <person name="Casiot C."/>
            <person name="Chane-Woon-Ming B."/>
            <person name="Giloteaux L."/>
            <person name="Barakat M."/>
            <person name="Bonnefoy V."/>
            <person name="Bruneel O."/>
            <person name="Chandler M."/>
            <person name="Cleiss J."/>
            <person name="Duran R."/>
            <person name="Elbaz-Poulichet F."/>
            <person name="Fonknechten N."/>
            <person name="Lauga B."/>
            <person name="Mornico D."/>
            <person name="Ortet P."/>
            <person name="Schaeffer C."/>
            <person name="Siguier P."/>
            <person name="Alexander Thil Smith A."/>
            <person name="Van Dorsselaer A."/>
            <person name="Weissenbach J."/>
            <person name="Medigue C."/>
            <person name="Le Paslier D."/>
        </authorList>
    </citation>
    <scope>NUCLEOTIDE SEQUENCE</scope>
</reference>
<proteinExistence type="predicted"/>
<sequence>MNFRLTLKNYTSCNFVQRNFLRDIHGIKLHISISCYIVSYCKDFNVAALLFLDITTVYDPIVACPNSEDTSGVRLHMTNTILRTRRDGGISSTVALH</sequence>
<gene>
    <name evidence="1" type="ORF">CARN6_1546</name>
</gene>
<dbReference type="AlphaFoldDB" id="E6QLJ4"/>